<feature type="short sequence motif" description="'KMSKS' region" evidence="9">
    <location>
        <begin position="729"/>
        <end position="733"/>
    </location>
</feature>
<feature type="domain" description="Methionyl/Valyl/Leucyl/Isoleucyl-tRNA synthetase anticodon-binding" evidence="12">
    <location>
        <begin position="806"/>
        <end position="918"/>
    </location>
</feature>
<keyword evidence="4 9" id="KW-0547">Nucleotide-binding</keyword>
<dbReference type="InterPro" id="IPR009080">
    <property type="entry name" value="tRNAsynth_Ia_anticodon-bd"/>
</dbReference>
<dbReference type="Pfam" id="PF00133">
    <property type="entry name" value="tRNA-synt_1"/>
    <property type="match status" value="2"/>
</dbReference>
<evidence type="ECO:0000256" key="3">
    <source>
        <dbReference type="ARBA" id="ARBA00022598"/>
    </source>
</evidence>
<dbReference type="KEGG" id="fcs:TRV642_0592"/>
<dbReference type="NCBIfam" id="TIGR00396">
    <property type="entry name" value="leuS_bact"/>
    <property type="match status" value="1"/>
</dbReference>
<feature type="domain" description="Aminoacyl-tRNA synthetase class Ia" evidence="11">
    <location>
        <begin position="11"/>
        <end position="155"/>
    </location>
</feature>
<dbReference type="PANTHER" id="PTHR43740">
    <property type="entry name" value="LEUCYL-TRNA SYNTHETASE"/>
    <property type="match status" value="1"/>
</dbReference>
<keyword evidence="5 9" id="KW-0067">ATP-binding</keyword>
<evidence type="ECO:0000256" key="8">
    <source>
        <dbReference type="ARBA" id="ARBA00047469"/>
    </source>
</evidence>
<dbReference type="FunFam" id="3.40.50.620:FF:000060">
    <property type="entry name" value="Leucine--tRNA ligase"/>
    <property type="match status" value="1"/>
</dbReference>
<dbReference type="SUPFAM" id="SSF52374">
    <property type="entry name" value="Nucleotidylyl transferase"/>
    <property type="match status" value="1"/>
</dbReference>
<dbReference type="GO" id="GO:0002161">
    <property type="term" value="F:aminoacyl-tRNA deacylase activity"/>
    <property type="evidence" value="ECO:0007669"/>
    <property type="project" value="InterPro"/>
</dbReference>
<dbReference type="InterPro" id="IPR002302">
    <property type="entry name" value="Leu-tRNA-ligase"/>
</dbReference>
<dbReference type="InterPro" id="IPR009008">
    <property type="entry name" value="Val/Leu/Ile-tRNA-synth_edit"/>
</dbReference>
<dbReference type="FunFam" id="1.10.730.10:FF:000011">
    <property type="entry name" value="Leucine--tRNA ligase chloroplastic/mitochondrial"/>
    <property type="match status" value="1"/>
</dbReference>
<dbReference type="EMBL" id="OX336425">
    <property type="protein sequence ID" value="CAI2765638.1"/>
    <property type="molecule type" value="Genomic_DNA"/>
</dbReference>
<dbReference type="GO" id="GO:0005829">
    <property type="term" value="C:cytosol"/>
    <property type="evidence" value="ECO:0007669"/>
    <property type="project" value="TreeGrafter"/>
</dbReference>
<dbReference type="GO" id="GO:0006429">
    <property type="term" value="P:leucyl-tRNA aminoacylation"/>
    <property type="evidence" value="ECO:0007669"/>
    <property type="project" value="UniProtKB-UniRule"/>
</dbReference>
<comment type="catalytic activity">
    <reaction evidence="8 9">
        <text>tRNA(Leu) + L-leucine + ATP = L-leucyl-tRNA(Leu) + AMP + diphosphate</text>
        <dbReference type="Rhea" id="RHEA:11688"/>
        <dbReference type="Rhea" id="RHEA-COMP:9613"/>
        <dbReference type="Rhea" id="RHEA-COMP:9622"/>
        <dbReference type="ChEBI" id="CHEBI:30616"/>
        <dbReference type="ChEBI" id="CHEBI:33019"/>
        <dbReference type="ChEBI" id="CHEBI:57427"/>
        <dbReference type="ChEBI" id="CHEBI:78442"/>
        <dbReference type="ChEBI" id="CHEBI:78494"/>
        <dbReference type="ChEBI" id="CHEBI:456215"/>
        <dbReference type="EC" id="6.1.1.4"/>
    </reaction>
</comment>
<evidence type="ECO:0000259" key="13">
    <source>
        <dbReference type="Pfam" id="PF13603"/>
    </source>
</evidence>
<dbReference type="Gene3D" id="3.40.50.620">
    <property type="entry name" value="HUPs"/>
    <property type="match status" value="3"/>
</dbReference>
<dbReference type="Pfam" id="PF08264">
    <property type="entry name" value="Anticodon_1"/>
    <property type="match status" value="1"/>
</dbReference>
<evidence type="ECO:0000313" key="15">
    <source>
        <dbReference type="Proteomes" id="UP001152749"/>
    </source>
</evidence>
<dbReference type="EC" id="6.1.1.4" evidence="9"/>
<comment type="similarity">
    <text evidence="1 9 10">Belongs to the class-I aminoacyl-tRNA synthetase family.</text>
</comment>
<dbReference type="InterPro" id="IPR013155">
    <property type="entry name" value="M/V/L/I-tRNA-synth_anticd-bd"/>
</dbReference>
<keyword evidence="2 9" id="KW-0963">Cytoplasm</keyword>
<evidence type="ECO:0000259" key="12">
    <source>
        <dbReference type="Pfam" id="PF08264"/>
    </source>
</evidence>
<dbReference type="InterPro" id="IPR002300">
    <property type="entry name" value="aa-tRNA-synth_Ia"/>
</dbReference>
<evidence type="ECO:0000256" key="6">
    <source>
        <dbReference type="ARBA" id="ARBA00022917"/>
    </source>
</evidence>
<dbReference type="RefSeq" id="WP_263362061.1">
    <property type="nucleotide sequence ID" value="NZ_OX336425.1"/>
</dbReference>
<evidence type="ECO:0000256" key="5">
    <source>
        <dbReference type="ARBA" id="ARBA00022840"/>
    </source>
</evidence>
<proteinExistence type="inferred from homology"/>
<dbReference type="InterPro" id="IPR025709">
    <property type="entry name" value="Leu_tRNA-synth_edit"/>
</dbReference>
<dbReference type="PROSITE" id="PS00178">
    <property type="entry name" value="AA_TRNA_LIGASE_I"/>
    <property type="match status" value="1"/>
</dbReference>
<feature type="binding site" evidence="9">
    <location>
        <position position="732"/>
    </location>
    <ligand>
        <name>ATP</name>
        <dbReference type="ChEBI" id="CHEBI:30616"/>
    </ligand>
</feature>
<dbReference type="SUPFAM" id="SSF47323">
    <property type="entry name" value="Anticodon-binding domain of a subclass of class I aminoacyl-tRNA synthetases"/>
    <property type="match status" value="1"/>
</dbReference>
<feature type="domain" description="Aminoacyl-tRNA synthetase class Ia" evidence="11">
    <location>
        <begin position="724"/>
        <end position="755"/>
    </location>
</feature>
<evidence type="ECO:0000256" key="4">
    <source>
        <dbReference type="ARBA" id="ARBA00022741"/>
    </source>
</evidence>
<reference evidence="14" key="1">
    <citation type="submission" date="2022-09" db="EMBL/GenBank/DDBJ databases">
        <authorList>
            <person name="Duchaud E."/>
        </authorList>
    </citation>
    <scope>NUCLEOTIDE SEQUENCE</scope>
    <source>
        <strain evidence="14">TRV642</strain>
    </source>
</reference>
<feature type="domain" description="Leucyl-tRNA synthetase editing" evidence="13">
    <location>
        <begin position="288"/>
        <end position="474"/>
    </location>
</feature>
<accession>A0A9W4TET8</accession>
<dbReference type="PANTHER" id="PTHR43740:SF2">
    <property type="entry name" value="LEUCINE--TRNA LIGASE, MITOCHONDRIAL"/>
    <property type="match status" value="1"/>
</dbReference>
<dbReference type="Pfam" id="PF13603">
    <property type="entry name" value="tRNA-synt_1_2"/>
    <property type="match status" value="1"/>
</dbReference>
<dbReference type="HAMAP" id="MF_00049_B">
    <property type="entry name" value="Leu_tRNA_synth_B"/>
    <property type="match status" value="1"/>
</dbReference>
<protein>
    <recommendedName>
        <fullName evidence="9">Leucine--tRNA ligase</fullName>
        <ecNumber evidence="9">6.1.1.4</ecNumber>
    </recommendedName>
    <alternativeName>
        <fullName evidence="9">Leucyl-tRNA synthetase</fullName>
        <shortName evidence="9">LeuRS</shortName>
    </alternativeName>
</protein>
<comment type="subcellular location">
    <subcellularLocation>
        <location evidence="9">Cytoplasm</location>
    </subcellularLocation>
</comment>
<gene>
    <name evidence="9 14" type="primary">leuS</name>
    <name evidence="14" type="ORF">TRV642_0592</name>
</gene>
<evidence type="ECO:0000256" key="2">
    <source>
        <dbReference type="ARBA" id="ARBA00022490"/>
    </source>
</evidence>
<dbReference type="GO" id="GO:0004823">
    <property type="term" value="F:leucine-tRNA ligase activity"/>
    <property type="evidence" value="ECO:0007669"/>
    <property type="project" value="UniProtKB-UniRule"/>
</dbReference>
<dbReference type="Gene3D" id="1.10.730.10">
    <property type="entry name" value="Isoleucyl-tRNA Synthetase, Domain 1"/>
    <property type="match status" value="2"/>
</dbReference>
<evidence type="ECO:0000313" key="14">
    <source>
        <dbReference type="EMBL" id="CAI2765638.1"/>
    </source>
</evidence>
<keyword evidence="3 9" id="KW-0436">Ligase</keyword>
<evidence type="ECO:0000256" key="9">
    <source>
        <dbReference type="HAMAP-Rule" id="MF_00049"/>
    </source>
</evidence>
<keyword evidence="7 9" id="KW-0030">Aminoacyl-tRNA synthetase</keyword>
<name>A0A9W4TET8_9FLAO</name>
<evidence type="ECO:0000256" key="10">
    <source>
        <dbReference type="RuleBase" id="RU363035"/>
    </source>
</evidence>
<dbReference type="InterPro" id="IPR001412">
    <property type="entry name" value="aa-tRNA-synth_I_CS"/>
</dbReference>
<dbReference type="SUPFAM" id="SSF50677">
    <property type="entry name" value="ValRS/IleRS/LeuRS editing domain"/>
    <property type="match status" value="1"/>
</dbReference>
<evidence type="ECO:0000256" key="7">
    <source>
        <dbReference type="ARBA" id="ARBA00023146"/>
    </source>
</evidence>
<organism evidence="14 15">
    <name type="scientific">Flavobacterium collinsii</name>
    <dbReference type="NCBI Taxonomy" id="1114861"/>
    <lineage>
        <taxon>Bacteria</taxon>
        <taxon>Pseudomonadati</taxon>
        <taxon>Bacteroidota</taxon>
        <taxon>Flavobacteriia</taxon>
        <taxon>Flavobacteriales</taxon>
        <taxon>Flavobacteriaceae</taxon>
        <taxon>Flavobacterium</taxon>
    </lineage>
</organism>
<dbReference type="FunFam" id="3.40.50.620:FF:000056">
    <property type="entry name" value="Leucine--tRNA ligase"/>
    <property type="match status" value="1"/>
</dbReference>
<comment type="caution">
    <text evidence="9">Lacks conserved residue(s) required for the propagation of feature annotation.</text>
</comment>
<dbReference type="InterPro" id="IPR014729">
    <property type="entry name" value="Rossmann-like_a/b/a_fold"/>
</dbReference>
<dbReference type="PRINTS" id="PR00985">
    <property type="entry name" value="TRNASYNTHLEU"/>
</dbReference>
<evidence type="ECO:0000256" key="1">
    <source>
        <dbReference type="ARBA" id="ARBA00005594"/>
    </source>
</evidence>
<dbReference type="CDD" id="cd07958">
    <property type="entry name" value="Anticodon_Ia_Leu_BEm"/>
    <property type="match status" value="1"/>
</dbReference>
<dbReference type="AlphaFoldDB" id="A0A9W4TET8"/>
<dbReference type="Proteomes" id="UP001152749">
    <property type="component" value="Chromosome"/>
</dbReference>
<keyword evidence="6 9" id="KW-0648">Protein biosynthesis</keyword>
<sequence length="955" mass="108734">MKYNPNEIETKWQKYWAENQTFAAKNNSEKPKHYVLDMFPYPSGAGLHVGHPLGYIASDVYSRFKRHQGFNVLHPMGYDSFGLPAEQYAIQTGQRPEDTTRVNIDGGVDKEGKQIAGYRKQLDKIGFSFDWSREVRTSNSDYYKHTQWIFIQLFNSWYNKNADKAEDITTLIALFEKEGNATVNAVSDDNIEAFSAEEWKAFSADKQEKILLQYRLTYLAETEVNWCPGLGTVLANDEIVNGVSERGGYPVIRKKMTQWSMRISAYAERLLQGLNEIDWSESIKESQRNWIGKSVGAMVTFKLKNHDEVIDVFTTRPDTIFGVTFMTLAPEHDLVAKITSPEQKEAVEAYIEKTAKRSERERMADVKTISGVFTGAYTEHPFTKEPIPVWIGDYVLAGYGTGAVMAVPCGDERDYAFANFFKGQNGMQEIKNIFANVDISESAYGSKDNVEIANSDFLNGLNYKKATQVAIAELEKIGQGVGKTNYRLRDAVFSRQRYWGEPFPVYYVNGLPKMIEAQHLPIILPEVEKYLPTEDGLPPLGNAAVWAWDTKNNKVVNTDLVDHITIFPLELNTMPGWAGSSWYWMRYMDAHNENEFAGKEALAYWESVDLYIGGSEHATGHLLYSRFWNKFLKDKGFAPTEEPFKKLINQGMILGTTAYVYRLEGTNTFVSKNKIGDQNVQPLRVDVNFVNSSDELDIEKFKNWREDFNTAAFILDENGKYIVGREVEKMSKSYYNVVTPDDICNEYGADTLRLYEMFLGPLEQAKPWNTAGISGVFGFLKKLWRLYFDENNGLIVNNDEPTKDNLKSLHKTIKKVAEDIESFSFNTSVSQFMICVNELSAQNCHSRAILEPLAILVSPYAPHIAEELWLQLGNTTSISEVSFPVFEAKHLVETSKEYPVSFNGKMRFTIELPLDLTKEQIEEIVMKDERTLRQLEGRTPNKVIIVPGKIINLVG</sequence>
<dbReference type="GO" id="GO:0005524">
    <property type="term" value="F:ATP binding"/>
    <property type="evidence" value="ECO:0007669"/>
    <property type="project" value="UniProtKB-UniRule"/>
</dbReference>
<evidence type="ECO:0000259" key="11">
    <source>
        <dbReference type="Pfam" id="PF00133"/>
    </source>
</evidence>